<dbReference type="Pfam" id="PF00111">
    <property type="entry name" value="Fer2"/>
    <property type="match status" value="1"/>
</dbReference>
<dbReference type="CDD" id="cd00207">
    <property type="entry name" value="fer2"/>
    <property type="match status" value="1"/>
</dbReference>
<gene>
    <name evidence="8" type="ORF">LCGC14_0033720</name>
</gene>
<sequence length="106" mass="11435">MPTITLIEHNGTQHSVMGEVGQSVMQAAMNAMVPGIQADCGGACSCATCHAFVEDAWTGVVPAAEDAELDMLEFANERKETSRLTCQLTIQENMDGMVLRLPESQY</sequence>
<keyword evidence="5" id="KW-0411">Iron-sulfur</keyword>
<protein>
    <recommendedName>
        <fullName evidence="7">2Fe-2S ferredoxin-type domain-containing protein</fullName>
    </recommendedName>
</protein>
<comment type="cofactor">
    <cofactor evidence="6">
        <name>[2Fe-2S] cluster</name>
        <dbReference type="ChEBI" id="CHEBI:190135"/>
    </cofactor>
</comment>
<keyword evidence="3" id="KW-0479">Metal-binding</keyword>
<dbReference type="PANTHER" id="PTHR23426">
    <property type="entry name" value="FERREDOXIN/ADRENODOXIN"/>
    <property type="match status" value="1"/>
</dbReference>
<proteinExistence type="inferred from homology"/>
<dbReference type="PANTHER" id="PTHR23426:SF65">
    <property type="entry name" value="FERREDOXIN-2, MITOCHONDRIAL"/>
    <property type="match status" value="1"/>
</dbReference>
<evidence type="ECO:0000259" key="7">
    <source>
        <dbReference type="PROSITE" id="PS51085"/>
    </source>
</evidence>
<dbReference type="GO" id="GO:0046872">
    <property type="term" value="F:metal ion binding"/>
    <property type="evidence" value="ECO:0007669"/>
    <property type="project" value="UniProtKB-KW"/>
</dbReference>
<dbReference type="EMBL" id="LAZR01000006">
    <property type="protein sequence ID" value="KKO09870.1"/>
    <property type="molecule type" value="Genomic_DNA"/>
</dbReference>
<dbReference type="InterPro" id="IPR012675">
    <property type="entry name" value="Beta-grasp_dom_sf"/>
</dbReference>
<comment type="caution">
    <text evidence="8">The sequence shown here is derived from an EMBL/GenBank/DDBJ whole genome shotgun (WGS) entry which is preliminary data.</text>
</comment>
<reference evidence="8" key="1">
    <citation type="journal article" date="2015" name="Nature">
        <title>Complex archaea that bridge the gap between prokaryotes and eukaryotes.</title>
        <authorList>
            <person name="Spang A."/>
            <person name="Saw J.H."/>
            <person name="Jorgensen S.L."/>
            <person name="Zaremba-Niedzwiedzka K."/>
            <person name="Martijn J."/>
            <person name="Lind A.E."/>
            <person name="van Eijk R."/>
            <person name="Schleper C."/>
            <person name="Guy L."/>
            <person name="Ettema T.J."/>
        </authorList>
    </citation>
    <scope>NUCLEOTIDE SEQUENCE</scope>
</reference>
<dbReference type="SUPFAM" id="SSF54292">
    <property type="entry name" value="2Fe-2S ferredoxin-like"/>
    <property type="match status" value="1"/>
</dbReference>
<dbReference type="GO" id="GO:0051537">
    <property type="term" value="F:2 iron, 2 sulfur cluster binding"/>
    <property type="evidence" value="ECO:0007669"/>
    <property type="project" value="UniProtKB-KW"/>
</dbReference>
<evidence type="ECO:0000256" key="6">
    <source>
        <dbReference type="ARBA" id="ARBA00034078"/>
    </source>
</evidence>
<evidence type="ECO:0000256" key="5">
    <source>
        <dbReference type="ARBA" id="ARBA00023014"/>
    </source>
</evidence>
<dbReference type="InterPro" id="IPR001055">
    <property type="entry name" value="Adrenodoxin-like"/>
</dbReference>
<feature type="domain" description="2Fe-2S ferredoxin-type" evidence="7">
    <location>
        <begin position="2"/>
        <end position="105"/>
    </location>
</feature>
<dbReference type="PROSITE" id="PS51085">
    <property type="entry name" value="2FE2S_FER_2"/>
    <property type="match status" value="1"/>
</dbReference>
<dbReference type="InterPro" id="IPR036010">
    <property type="entry name" value="2Fe-2S_ferredoxin-like_sf"/>
</dbReference>
<keyword evidence="4" id="KW-0408">Iron</keyword>
<dbReference type="PROSITE" id="PS00814">
    <property type="entry name" value="ADX"/>
    <property type="match status" value="1"/>
</dbReference>
<dbReference type="InterPro" id="IPR001041">
    <property type="entry name" value="2Fe-2S_ferredoxin-type"/>
</dbReference>
<evidence type="ECO:0000313" key="8">
    <source>
        <dbReference type="EMBL" id="KKO09870.1"/>
    </source>
</evidence>
<evidence type="ECO:0000256" key="2">
    <source>
        <dbReference type="ARBA" id="ARBA00022714"/>
    </source>
</evidence>
<organism evidence="8">
    <name type="scientific">marine sediment metagenome</name>
    <dbReference type="NCBI Taxonomy" id="412755"/>
    <lineage>
        <taxon>unclassified sequences</taxon>
        <taxon>metagenomes</taxon>
        <taxon>ecological metagenomes</taxon>
    </lineage>
</organism>
<evidence type="ECO:0000256" key="3">
    <source>
        <dbReference type="ARBA" id="ARBA00022723"/>
    </source>
</evidence>
<dbReference type="PRINTS" id="PR00355">
    <property type="entry name" value="ADRENODOXIN"/>
</dbReference>
<keyword evidence="2" id="KW-0001">2Fe-2S</keyword>
<comment type="similarity">
    <text evidence="1">Belongs to the adrenodoxin/putidaredoxin family.</text>
</comment>
<dbReference type="AlphaFoldDB" id="A0A0F9W0M0"/>
<evidence type="ECO:0000256" key="4">
    <source>
        <dbReference type="ARBA" id="ARBA00023004"/>
    </source>
</evidence>
<dbReference type="InterPro" id="IPR018298">
    <property type="entry name" value="Adrenodoxin_Fe-S_BS"/>
</dbReference>
<dbReference type="GO" id="GO:0009055">
    <property type="term" value="F:electron transfer activity"/>
    <property type="evidence" value="ECO:0007669"/>
    <property type="project" value="TreeGrafter"/>
</dbReference>
<dbReference type="Gene3D" id="3.10.20.30">
    <property type="match status" value="1"/>
</dbReference>
<evidence type="ECO:0000256" key="1">
    <source>
        <dbReference type="ARBA" id="ARBA00010914"/>
    </source>
</evidence>
<dbReference type="GO" id="GO:0140647">
    <property type="term" value="P:P450-containing electron transport chain"/>
    <property type="evidence" value="ECO:0007669"/>
    <property type="project" value="InterPro"/>
</dbReference>
<accession>A0A0F9W0M0</accession>
<name>A0A0F9W0M0_9ZZZZ</name>